<proteinExistence type="inferred from homology"/>
<evidence type="ECO:0000256" key="8">
    <source>
        <dbReference type="ARBA" id="ARBA00038435"/>
    </source>
</evidence>
<evidence type="ECO:0000256" key="6">
    <source>
        <dbReference type="ARBA" id="ARBA00022989"/>
    </source>
</evidence>
<feature type="domain" description="Na+/H+ antiporter NhaC-like C-terminal" evidence="10">
    <location>
        <begin position="149"/>
        <end position="423"/>
    </location>
</feature>
<evidence type="ECO:0000256" key="9">
    <source>
        <dbReference type="SAM" id="Phobius"/>
    </source>
</evidence>
<evidence type="ECO:0000256" key="3">
    <source>
        <dbReference type="ARBA" id="ARBA00022449"/>
    </source>
</evidence>
<feature type="transmembrane region" description="Helical" evidence="9">
    <location>
        <begin position="86"/>
        <end position="114"/>
    </location>
</feature>
<evidence type="ECO:0000256" key="1">
    <source>
        <dbReference type="ARBA" id="ARBA00004651"/>
    </source>
</evidence>
<comment type="caution">
    <text evidence="11">The sequence shown here is derived from an EMBL/GenBank/DDBJ whole genome shotgun (WGS) entry which is preliminary data.</text>
</comment>
<evidence type="ECO:0000256" key="2">
    <source>
        <dbReference type="ARBA" id="ARBA00022448"/>
    </source>
</evidence>
<accession>A0A926HV60</accession>
<keyword evidence="7 9" id="KW-0472">Membrane</keyword>
<reference evidence="11" key="1">
    <citation type="submission" date="2020-08" db="EMBL/GenBank/DDBJ databases">
        <title>Genome public.</title>
        <authorList>
            <person name="Liu C."/>
            <person name="Sun Q."/>
        </authorList>
    </citation>
    <scope>NUCLEOTIDE SEQUENCE</scope>
    <source>
        <strain evidence="11">BX7</strain>
    </source>
</reference>
<feature type="transmembrane region" description="Helical" evidence="9">
    <location>
        <begin position="410"/>
        <end position="430"/>
    </location>
</feature>
<evidence type="ECO:0000256" key="5">
    <source>
        <dbReference type="ARBA" id="ARBA00022692"/>
    </source>
</evidence>
<dbReference type="GO" id="GO:0005886">
    <property type="term" value="C:plasma membrane"/>
    <property type="evidence" value="ECO:0007669"/>
    <property type="project" value="UniProtKB-SubCell"/>
</dbReference>
<feature type="transmembrane region" description="Helical" evidence="9">
    <location>
        <begin position="62"/>
        <end position="80"/>
    </location>
</feature>
<sequence length="440" mass="45998">MDLLVALLVFLAALCAGLVWNLPVLLPLLAGLMCFLGVSLRRGFRPCELGRMMLSGARRSLVVLRIMALIGCVTAVWRSAGTVSFFVYHGAGIISAPLFVLLCFLLTCLFSFLLGTSFGTVSTIGVVLMMLARSGGVDPLLAAGAVISGAYFGDRCAPTSSSANMVAALTDTELYRNVKNMLRSGLPALLLCTGGYLALSLANPLSRLDREVLGEIKALFSLHPLTILPAVLLLVLCLCRVNVSLCIFLSTLGAAVISILIQGQSLTAVLHTLVFGFRAGGGGPFAAIIGGGGLVSMLSVIAVVLVTSTYSGIFEGTGLLAGIESALGRLAKSLTRFGVTLLTALVTNAFSCNQTLATMLTCQLTRGLYGDDRQRLALDMEDSVIVTAGLIPWSIAAAVPLAALGVGNGALPYAFYLFAVPLCSLARSLLHRRAPEPARL</sequence>
<comment type="subcellular location">
    <subcellularLocation>
        <location evidence="1">Cell membrane</location>
        <topology evidence="1">Multi-pass membrane protein</topology>
    </subcellularLocation>
</comment>
<feature type="transmembrane region" description="Helical" evidence="9">
    <location>
        <begin position="383"/>
        <end position="404"/>
    </location>
</feature>
<dbReference type="InterPro" id="IPR052180">
    <property type="entry name" value="NhaC_Na-H+_Antiporter"/>
</dbReference>
<gene>
    <name evidence="11" type="ORF">H8695_09920</name>
</gene>
<evidence type="ECO:0000313" key="12">
    <source>
        <dbReference type="Proteomes" id="UP000620366"/>
    </source>
</evidence>
<evidence type="ECO:0000313" key="11">
    <source>
        <dbReference type="EMBL" id="MBC8537003.1"/>
    </source>
</evidence>
<dbReference type="PANTHER" id="PTHR33451">
    <property type="entry name" value="MALATE-2H(+)/NA(+)-LACTATE ANTIPORTER"/>
    <property type="match status" value="1"/>
</dbReference>
<keyword evidence="6 9" id="KW-1133">Transmembrane helix</keyword>
<evidence type="ECO:0000256" key="4">
    <source>
        <dbReference type="ARBA" id="ARBA00022475"/>
    </source>
</evidence>
<protein>
    <submittedName>
        <fullName evidence="11">Sodium:proton antiporter</fullName>
    </submittedName>
</protein>
<dbReference type="Pfam" id="PF03553">
    <property type="entry name" value="Na_H_antiporter"/>
    <property type="match status" value="1"/>
</dbReference>
<dbReference type="GO" id="GO:0015297">
    <property type="term" value="F:antiporter activity"/>
    <property type="evidence" value="ECO:0007669"/>
    <property type="project" value="UniProtKB-KW"/>
</dbReference>
<comment type="similarity">
    <text evidence="8">Belongs to the NhaC Na(+)/H(+) (TC 2.A.35) antiporter family.</text>
</comment>
<feature type="transmembrane region" description="Helical" evidence="9">
    <location>
        <begin position="218"/>
        <end position="238"/>
    </location>
</feature>
<feature type="transmembrane region" description="Helical" evidence="9">
    <location>
        <begin position="285"/>
        <end position="306"/>
    </location>
</feature>
<feature type="transmembrane region" description="Helical" evidence="9">
    <location>
        <begin position="186"/>
        <end position="206"/>
    </location>
</feature>
<dbReference type="InterPro" id="IPR018461">
    <property type="entry name" value="Na/H_Antiport_NhaC-like_C"/>
</dbReference>
<feature type="transmembrane region" description="Helical" evidence="9">
    <location>
        <begin position="245"/>
        <end position="265"/>
    </location>
</feature>
<keyword evidence="5 9" id="KW-0812">Transmembrane</keyword>
<dbReference type="AlphaFoldDB" id="A0A926HV60"/>
<name>A0A926HV60_9FIRM</name>
<organism evidence="11 12">
    <name type="scientific">Feifania hominis</name>
    <dbReference type="NCBI Taxonomy" id="2763660"/>
    <lineage>
        <taxon>Bacteria</taxon>
        <taxon>Bacillati</taxon>
        <taxon>Bacillota</taxon>
        <taxon>Clostridia</taxon>
        <taxon>Eubacteriales</taxon>
        <taxon>Feifaniaceae</taxon>
        <taxon>Feifania</taxon>
    </lineage>
</organism>
<evidence type="ECO:0000259" key="10">
    <source>
        <dbReference type="Pfam" id="PF03553"/>
    </source>
</evidence>
<dbReference type="RefSeq" id="WP_249301160.1">
    <property type="nucleotide sequence ID" value="NZ_JACRSP010000004.1"/>
</dbReference>
<evidence type="ECO:0000256" key="7">
    <source>
        <dbReference type="ARBA" id="ARBA00023136"/>
    </source>
</evidence>
<dbReference type="Proteomes" id="UP000620366">
    <property type="component" value="Unassembled WGS sequence"/>
</dbReference>
<feature type="transmembrane region" description="Helical" evidence="9">
    <location>
        <begin position="25"/>
        <end position="41"/>
    </location>
</feature>
<keyword evidence="3" id="KW-0050">Antiport</keyword>
<keyword evidence="2" id="KW-0813">Transport</keyword>
<keyword evidence="12" id="KW-1185">Reference proteome</keyword>
<keyword evidence="4" id="KW-1003">Cell membrane</keyword>
<dbReference type="PANTHER" id="PTHR33451:SF3">
    <property type="entry name" value="MALATE-2H(+)_NA(+)-LACTATE ANTIPORTER"/>
    <property type="match status" value="1"/>
</dbReference>
<dbReference type="EMBL" id="JACRSP010000004">
    <property type="protein sequence ID" value="MBC8537003.1"/>
    <property type="molecule type" value="Genomic_DNA"/>
</dbReference>